<reference evidence="5" key="1">
    <citation type="journal article" date="2019" name="Int. J. Syst. Evol. Microbiol.">
        <title>The Global Catalogue of Microorganisms (GCM) 10K type strain sequencing project: providing services to taxonomists for standard genome sequencing and annotation.</title>
        <authorList>
            <consortium name="The Broad Institute Genomics Platform"/>
            <consortium name="The Broad Institute Genome Sequencing Center for Infectious Disease"/>
            <person name="Wu L."/>
            <person name="Ma J."/>
        </authorList>
    </citation>
    <scope>NUCLEOTIDE SEQUENCE [LARGE SCALE GENOMIC DNA]</scope>
    <source>
        <strain evidence="5">CCUG 54950</strain>
    </source>
</reference>
<evidence type="ECO:0000259" key="3">
    <source>
        <dbReference type="Pfam" id="PF13472"/>
    </source>
</evidence>
<evidence type="ECO:0000313" key="5">
    <source>
        <dbReference type="Proteomes" id="UP001597233"/>
    </source>
</evidence>
<dbReference type="Proteomes" id="UP001597233">
    <property type="component" value="Unassembled WGS sequence"/>
</dbReference>
<keyword evidence="1" id="KW-0812">Transmembrane</keyword>
<dbReference type="InterPro" id="IPR013830">
    <property type="entry name" value="SGNH_hydro"/>
</dbReference>
<keyword evidence="5" id="KW-1185">Reference proteome</keyword>
<feature type="domain" description="Copper amine oxidase-like N-terminal" evidence="2">
    <location>
        <begin position="367"/>
        <end position="468"/>
    </location>
</feature>
<evidence type="ECO:0000313" key="4">
    <source>
        <dbReference type="EMBL" id="MFD1884516.1"/>
    </source>
</evidence>
<dbReference type="RefSeq" id="WP_347324169.1">
    <property type="nucleotide sequence ID" value="NZ_JBCGUH010000003.1"/>
</dbReference>
<comment type="caution">
    <text evidence="4">The sequence shown here is derived from an EMBL/GenBank/DDBJ whole genome shotgun (WGS) entry which is preliminary data.</text>
</comment>
<dbReference type="SUPFAM" id="SSF55383">
    <property type="entry name" value="Copper amine oxidase, domain N"/>
    <property type="match status" value="1"/>
</dbReference>
<proteinExistence type="predicted"/>
<accession>A0ABW4RE32</accession>
<evidence type="ECO:0000256" key="1">
    <source>
        <dbReference type="SAM" id="Phobius"/>
    </source>
</evidence>
<keyword evidence="1" id="KW-0472">Membrane</keyword>
<dbReference type="PANTHER" id="PTHR30383:SF5">
    <property type="entry name" value="SGNH HYDROLASE-TYPE ESTERASE DOMAIN-CONTAINING PROTEIN"/>
    <property type="match status" value="1"/>
</dbReference>
<evidence type="ECO:0000259" key="2">
    <source>
        <dbReference type="Pfam" id="PF07833"/>
    </source>
</evidence>
<dbReference type="Pfam" id="PF13472">
    <property type="entry name" value="Lipase_GDSL_2"/>
    <property type="match status" value="1"/>
</dbReference>
<dbReference type="InterPro" id="IPR036514">
    <property type="entry name" value="SGNH_hydro_sf"/>
</dbReference>
<organism evidence="4 5">
    <name type="scientific">Paenibacillus wenxiniae</name>
    <dbReference type="NCBI Taxonomy" id="1636843"/>
    <lineage>
        <taxon>Bacteria</taxon>
        <taxon>Bacillati</taxon>
        <taxon>Bacillota</taxon>
        <taxon>Bacilli</taxon>
        <taxon>Bacillales</taxon>
        <taxon>Paenibacillaceae</taxon>
        <taxon>Paenibacillus</taxon>
    </lineage>
</organism>
<feature type="transmembrane region" description="Helical" evidence="1">
    <location>
        <begin position="41"/>
        <end position="61"/>
    </location>
</feature>
<dbReference type="SUPFAM" id="SSF52266">
    <property type="entry name" value="SGNH hydrolase"/>
    <property type="match status" value="1"/>
</dbReference>
<dbReference type="Pfam" id="PF07833">
    <property type="entry name" value="Cu_amine_oxidN1"/>
    <property type="match status" value="1"/>
</dbReference>
<dbReference type="PANTHER" id="PTHR30383">
    <property type="entry name" value="THIOESTERASE 1/PROTEASE 1/LYSOPHOSPHOLIPASE L1"/>
    <property type="match status" value="1"/>
</dbReference>
<dbReference type="Gene3D" id="3.30.457.10">
    <property type="entry name" value="Copper amine oxidase-like, N-terminal domain"/>
    <property type="match status" value="1"/>
</dbReference>
<dbReference type="InterPro" id="IPR051532">
    <property type="entry name" value="Ester_Hydrolysis_Enzymes"/>
</dbReference>
<dbReference type="EMBL" id="JBHUEH010000010">
    <property type="protein sequence ID" value="MFD1884516.1"/>
    <property type="molecule type" value="Genomic_DNA"/>
</dbReference>
<dbReference type="InterPro" id="IPR012854">
    <property type="entry name" value="Cu_amine_oxidase-like_N"/>
</dbReference>
<feature type="domain" description="SGNH hydrolase-type esterase" evidence="3">
    <location>
        <begin position="107"/>
        <end position="334"/>
    </location>
</feature>
<sequence>MNNIKPEYNHHNRNERSLQPMATERVPLFTAKNSINGKKKIWYQLLLSGVMTVLLVGSSAIPVSTAYGAGATANMNGAKTGTVASTSSTPSSTIANGGNQAYEHIVFLGDSLTVGYEPDRKSSNYDGFTVRLKEQELFRGRAMVDNEGILGLTSSGLHQYMNAITAGKKVSTSDIQSNLPGAARTLDGASVAKQIRSANLITITIGGNDFLNALGSLTALPQDLSGLKLEPVISSYENNLKAIVDQLIALNPSATIVIADQYQPVPAVSGAELYRNLNSLAAQFSNIVDRTASSYKAQGKDVRVAHIAEAFKDNELSMTHIAEGDIHPNPSGYQSIAVAFSRAIWGENGYRTPPTSVNSTDLTIVYTNGRLLNSSVPPIVRNGRTYVALRDVTAAFGARVAWSDQTKQATVTGGSSNVVIPLGGHAIKVNGQNVPTDAPAFVQRGKTYVPLAVLADGLGYDVQYVKRWKAVFVRQ</sequence>
<gene>
    <name evidence="4" type="ORF">ACFSC9_03185</name>
</gene>
<protein>
    <submittedName>
        <fullName evidence="4">Stalk domain-containing protein</fullName>
    </submittedName>
</protein>
<keyword evidence="1" id="KW-1133">Transmembrane helix</keyword>
<dbReference type="Gene3D" id="3.40.50.1110">
    <property type="entry name" value="SGNH hydrolase"/>
    <property type="match status" value="1"/>
</dbReference>
<name>A0ABW4RE32_9BACL</name>
<dbReference type="InterPro" id="IPR036582">
    <property type="entry name" value="Mao_N_sf"/>
</dbReference>